<proteinExistence type="predicted"/>
<protein>
    <submittedName>
        <fullName evidence="2">Uncharacterized protein</fullName>
    </submittedName>
</protein>
<reference evidence="2" key="1">
    <citation type="submission" date="2022-11" db="UniProtKB">
        <authorList>
            <consortium name="WormBaseParasite"/>
        </authorList>
    </citation>
    <scope>IDENTIFICATION</scope>
</reference>
<dbReference type="AlphaFoldDB" id="A0A915JMD0"/>
<evidence type="ECO:0000313" key="1">
    <source>
        <dbReference type="Proteomes" id="UP000887565"/>
    </source>
</evidence>
<keyword evidence="1" id="KW-1185">Reference proteome</keyword>
<dbReference type="WBParaSite" id="nRc.2.0.1.t27364-RA">
    <property type="protein sequence ID" value="nRc.2.0.1.t27364-RA"/>
    <property type="gene ID" value="nRc.2.0.1.g27364"/>
</dbReference>
<evidence type="ECO:0000313" key="2">
    <source>
        <dbReference type="WBParaSite" id="nRc.2.0.1.t27364-RA"/>
    </source>
</evidence>
<organism evidence="1 2">
    <name type="scientific">Romanomermis culicivorax</name>
    <name type="common">Nematode worm</name>
    <dbReference type="NCBI Taxonomy" id="13658"/>
    <lineage>
        <taxon>Eukaryota</taxon>
        <taxon>Metazoa</taxon>
        <taxon>Ecdysozoa</taxon>
        <taxon>Nematoda</taxon>
        <taxon>Enoplea</taxon>
        <taxon>Dorylaimia</taxon>
        <taxon>Mermithida</taxon>
        <taxon>Mermithoidea</taxon>
        <taxon>Mermithidae</taxon>
        <taxon>Romanomermis</taxon>
    </lineage>
</organism>
<sequence length="115" mass="12815">MALRQFPVANNRLYNLLPPEECPAPASKCYIDKECYVPTKLIDVEPDPDRCITFPAAMEMLNAKDNGSPTWQKNDYLAVTTTAEESRFYSAYGFHGVSPCHTSPDSVGRPRPSSD</sequence>
<name>A0A915JMD0_ROMCU</name>
<accession>A0A915JMD0</accession>
<dbReference type="Proteomes" id="UP000887565">
    <property type="component" value="Unplaced"/>
</dbReference>